<accession>A0A6I4ZXJ5</accession>
<dbReference type="InterPro" id="IPR014729">
    <property type="entry name" value="Rossmann-like_a/b/a_fold"/>
</dbReference>
<evidence type="ECO:0000313" key="3">
    <source>
        <dbReference type="Proteomes" id="UP000468638"/>
    </source>
</evidence>
<dbReference type="InterPro" id="IPR002761">
    <property type="entry name" value="Diphthami_syn_dom"/>
</dbReference>
<keyword evidence="2" id="KW-0436">Ligase</keyword>
<proteinExistence type="predicted"/>
<evidence type="ECO:0000313" key="2">
    <source>
        <dbReference type="EMBL" id="MYL32473.1"/>
    </source>
</evidence>
<dbReference type="CDD" id="cd01994">
    <property type="entry name" value="AANH_PF0828-like"/>
    <property type="match status" value="1"/>
</dbReference>
<dbReference type="OrthoDB" id="3572539at2"/>
<gene>
    <name evidence="2" type="ORF">GLW05_02485</name>
</gene>
<name>A0A6I4ZXJ5_9BACI</name>
<dbReference type="NCBIfam" id="TIGR00290">
    <property type="entry name" value="MJ0570_dom"/>
    <property type="match status" value="1"/>
</dbReference>
<reference evidence="2 3" key="1">
    <citation type="submission" date="2019-11" db="EMBL/GenBank/DDBJ databases">
        <title>Genome sequences of 17 halophilic strains isolated from different environments.</title>
        <authorList>
            <person name="Furrow R.E."/>
        </authorList>
    </citation>
    <scope>NUCLEOTIDE SEQUENCE [LARGE SCALE GENOMIC DNA]</scope>
    <source>
        <strain evidence="2 3">22514_16_FS</strain>
    </source>
</reference>
<sequence length="222" mass="24984">MKNVIVSWSGGKDSAFVLFKLMRNGEYIIKGLLSTTSEETKRLPIHEVSTSLIQEQATSIGLPLFEVSLPSNANNDLYKKTLKKQFDQFKNNDVYTIIYADLFLEDIKVFRDQLLSEVGMIGEYPLWGRNTSALAEDFISKGFEAIVTTIDAEKLPSEMVGKLYNKSFLENLPEGVDPCGENGEFHTFVFNGPLFQYSIPFSVGETFETVSGRFLHVEIHSS</sequence>
<dbReference type="EMBL" id="WMEQ01000001">
    <property type="protein sequence ID" value="MYL32473.1"/>
    <property type="molecule type" value="Genomic_DNA"/>
</dbReference>
<comment type="caution">
    <text evidence="2">The sequence shown here is derived from an EMBL/GenBank/DDBJ whole genome shotgun (WGS) entry which is preliminary data.</text>
</comment>
<dbReference type="EC" id="6.3.1.14" evidence="2"/>
<dbReference type="Gene3D" id="3.40.50.620">
    <property type="entry name" value="HUPs"/>
    <property type="match status" value="1"/>
</dbReference>
<dbReference type="GO" id="GO:0017178">
    <property type="term" value="F:diphthine-ammonia ligase activity"/>
    <property type="evidence" value="ECO:0007669"/>
    <property type="project" value="UniProtKB-EC"/>
</dbReference>
<dbReference type="SUPFAM" id="SSF52402">
    <property type="entry name" value="Adenine nucleotide alpha hydrolases-like"/>
    <property type="match status" value="1"/>
</dbReference>
<dbReference type="Pfam" id="PF01902">
    <property type="entry name" value="Diphthami_syn_2"/>
    <property type="match status" value="1"/>
</dbReference>
<dbReference type="AlphaFoldDB" id="A0A6I4ZXJ5"/>
<dbReference type="Proteomes" id="UP000468638">
    <property type="component" value="Unassembled WGS sequence"/>
</dbReference>
<organism evidence="2 3">
    <name type="scientific">Pontibacillus yanchengensis</name>
    <dbReference type="NCBI Taxonomy" id="462910"/>
    <lineage>
        <taxon>Bacteria</taxon>
        <taxon>Bacillati</taxon>
        <taxon>Bacillota</taxon>
        <taxon>Bacilli</taxon>
        <taxon>Bacillales</taxon>
        <taxon>Bacillaceae</taxon>
        <taxon>Pontibacillus</taxon>
    </lineage>
</organism>
<dbReference type="Gene3D" id="3.90.1490.10">
    <property type="entry name" value="putative n-type atp pyrophosphatase, domain 2"/>
    <property type="match status" value="1"/>
</dbReference>
<dbReference type="RefSeq" id="WP_160847756.1">
    <property type="nucleotide sequence ID" value="NZ_WMEQ01000001.1"/>
</dbReference>
<protein>
    <submittedName>
        <fullName evidence="2">Diphthine--ammonia ligase</fullName>
        <ecNumber evidence="2">6.3.1.14</ecNumber>
    </submittedName>
</protein>
<feature type="domain" description="Diphthamide synthase" evidence="1">
    <location>
        <begin position="4"/>
        <end position="218"/>
    </location>
</feature>
<evidence type="ECO:0000259" key="1">
    <source>
        <dbReference type="Pfam" id="PF01902"/>
    </source>
</evidence>